<organism evidence="1 2">
    <name type="scientific">Eggerthella lenta</name>
    <name type="common">Eubacterium lentum</name>
    <dbReference type="NCBI Taxonomy" id="84112"/>
    <lineage>
        <taxon>Bacteria</taxon>
        <taxon>Bacillati</taxon>
        <taxon>Actinomycetota</taxon>
        <taxon>Coriobacteriia</taxon>
        <taxon>Eggerthellales</taxon>
        <taxon>Eggerthellaceae</taxon>
        <taxon>Eggerthella</taxon>
    </lineage>
</organism>
<accession>A0ABD7GI77</accession>
<name>A0ABD7GI77_EGGLN</name>
<evidence type="ECO:0000313" key="2">
    <source>
        <dbReference type="Proteomes" id="UP000253915"/>
    </source>
</evidence>
<dbReference type="GeneID" id="69512412"/>
<dbReference type="AlphaFoldDB" id="A0ABD7GI77"/>
<dbReference type="Proteomes" id="UP000253915">
    <property type="component" value="Unassembled WGS sequence"/>
</dbReference>
<proteinExistence type="predicted"/>
<gene>
    <name evidence="1" type="ORF">C1853_09295</name>
</gene>
<reference evidence="1 2" key="1">
    <citation type="journal article" date="2018" name="Elife">
        <title>Discovery and characterization of a prevalent human gut bacterial enzyme sufficient for the inactivation of a family of plant toxins.</title>
        <authorList>
            <person name="Koppel N."/>
            <person name="Bisanz J.E."/>
            <person name="Pandelia M.E."/>
            <person name="Turnbaugh P.J."/>
            <person name="Balskus E.P."/>
        </authorList>
    </citation>
    <scope>NUCLEOTIDE SEQUENCE [LARGE SCALE GENOMIC DNA]</scope>
    <source>
        <strain evidence="1 2">16A</strain>
    </source>
</reference>
<dbReference type="RefSeq" id="WP_114526810.1">
    <property type="nucleotide sequence ID" value="NZ_BQNE01000001.1"/>
</dbReference>
<comment type="caution">
    <text evidence="1">The sequence shown here is derived from an EMBL/GenBank/DDBJ whole genome shotgun (WGS) entry which is preliminary data.</text>
</comment>
<protein>
    <submittedName>
        <fullName evidence="1">Portal protein</fullName>
    </submittedName>
</protein>
<dbReference type="InterPro" id="IPR006944">
    <property type="entry name" value="Phage/GTA_portal"/>
</dbReference>
<evidence type="ECO:0000313" key="1">
    <source>
        <dbReference type="EMBL" id="RDC37638.1"/>
    </source>
</evidence>
<dbReference type="EMBL" id="PPUQ01000011">
    <property type="protein sequence ID" value="RDC37638.1"/>
    <property type="molecule type" value="Genomic_DNA"/>
</dbReference>
<dbReference type="Pfam" id="PF04860">
    <property type="entry name" value="Phage_portal"/>
    <property type="match status" value="1"/>
</dbReference>
<sequence length="409" mass="45078">MGLLEKIFGKKADEAPPKASGYFSTLSSYAPVFTTYDGGVFEMALTRAAVNAIATQCSKLEPFVTGAANRQIESALRQKPNPYMDKTKFLYRTCAILEAKTTCFVFPMRDAYGRINGFYPALPSTAAAYSVQGELWYEIRFPNGQSVLEPATNVGVLTKFQLENDLFGDGNRAIEPTMQLIDAQNQAINSAIENSASIDWLVKVAGQSRPEDIAAKRDEFAAGNLSKSNTTGVMAYDNTWENVTPIDRKQYTVDAEQMKLIENNVFNYFGVNEEILQNKFNEDVWNAFYESKVEPFQQQLSLVLTNMTYSDRERAQGNAISFMSSAIDYMSNQTKATLCQSMTDRGAMNADEFRAKFGMPPVPDGMGQQFAIRGEYILAANLATNTVAAAKAAAEANKSNESEGAEDAD</sequence>